<accession>A0A2M7S4J7</accession>
<dbReference type="NCBIfam" id="TIGR02436">
    <property type="entry name" value="four helix bundle protein"/>
    <property type="match status" value="1"/>
</dbReference>
<organism evidence="1 2">
    <name type="scientific">Candidatus Desantisbacteria bacterium CG_4_10_14_0_8_um_filter_48_22</name>
    <dbReference type="NCBI Taxonomy" id="1974543"/>
    <lineage>
        <taxon>Bacteria</taxon>
        <taxon>Candidatus Desantisiibacteriota</taxon>
    </lineage>
</organism>
<evidence type="ECO:0000313" key="2">
    <source>
        <dbReference type="Proteomes" id="UP000229307"/>
    </source>
</evidence>
<dbReference type="Gene3D" id="1.20.1440.60">
    <property type="entry name" value="23S rRNA-intervening sequence"/>
    <property type="match status" value="1"/>
</dbReference>
<name>A0A2M7S4J7_9BACT</name>
<evidence type="ECO:0000313" key="1">
    <source>
        <dbReference type="EMBL" id="PIZ14462.1"/>
    </source>
</evidence>
<comment type="caution">
    <text evidence="1">The sequence shown here is derived from an EMBL/GenBank/DDBJ whole genome shotgun (WGS) entry which is preliminary data.</text>
</comment>
<sequence>MTAKSYKDLDIWNKGIEIVESIYSLTMNFPSEEKFGLVAQMRRASSSVPSNIAEGFRRKYNTEFAQFLYIALGSCAELETQIIISGRLNFLSDQNKDALLEEIDHLGRMIRNFIKKL</sequence>
<gene>
    <name evidence="1" type="ORF">COY52_12570</name>
</gene>
<reference evidence="2" key="1">
    <citation type="submission" date="2017-09" db="EMBL/GenBank/DDBJ databases">
        <title>Depth-based differentiation of microbial function through sediment-hosted aquifers and enrichment of novel symbionts in the deep terrestrial subsurface.</title>
        <authorList>
            <person name="Probst A.J."/>
            <person name="Ladd B."/>
            <person name="Jarett J.K."/>
            <person name="Geller-Mcgrath D.E."/>
            <person name="Sieber C.M.K."/>
            <person name="Emerson J.B."/>
            <person name="Anantharaman K."/>
            <person name="Thomas B.C."/>
            <person name="Malmstrom R."/>
            <person name="Stieglmeier M."/>
            <person name="Klingl A."/>
            <person name="Woyke T."/>
            <person name="Ryan C.M."/>
            <person name="Banfield J.F."/>
        </authorList>
    </citation>
    <scope>NUCLEOTIDE SEQUENCE [LARGE SCALE GENOMIC DNA]</scope>
</reference>
<dbReference type="SUPFAM" id="SSF158446">
    <property type="entry name" value="IVS-encoded protein-like"/>
    <property type="match status" value="1"/>
</dbReference>
<dbReference type="PANTHER" id="PTHR38471:SF2">
    <property type="entry name" value="FOUR HELIX BUNDLE PROTEIN"/>
    <property type="match status" value="1"/>
</dbReference>
<proteinExistence type="predicted"/>
<dbReference type="InterPro" id="IPR012657">
    <property type="entry name" value="23S_rRNA-intervening_sequence"/>
</dbReference>
<dbReference type="Proteomes" id="UP000229307">
    <property type="component" value="Unassembled WGS sequence"/>
</dbReference>
<dbReference type="AlphaFoldDB" id="A0A2M7S4J7"/>
<dbReference type="Pfam" id="PF05635">
    <property type="entry name" value="23S_rRNA_IVP"/>
    <property type="match status" value="1"/>
</dbReference>
<dbReference type="EMBL" id="PFMR01000350">
    <property type="protein sequence ID" value="PIZ14462.1"/>
    <property type="molecule type" value="Genomic_DNA"/>
</dbReference>
<protein>
    <submittedName>
        <fullName evidence="1">Four helix bundle protein</fullName>
    </submittedName>
</protein>
<dbReference type="InterPro" id="IPR036583">
    <property type="entry name" value="23S_rRNA_IVS_sf"/>
</dbReference>
<dbReference type="CDD" id="cd16377">
    <property type="entry name" value="23S_rRNA_IVP_like"/>
    <property type="match status" value="1"/>
</dbReference>
<dbReference type="PANTHER" id="PTHR38471">
    <property type="entry name" value="FOUR HELIX BUNDLE PROTEIN"/>
    <property type="match status" value="1"/>
</dbReference>